<dbReference type="AlphaFoldDB" id="A0A2H0DWK8"/>
<evidence type="ECO:0000256" key="1">
    <source>
        <dbReference type="SAM" id="Phobius"/>
    </source>
</evidence>
<dbReference type="Proteomes" id="UP000231276">
    <property type="component" value="Unassembled WGS sequence"/>
</dbReference>
<protein>
    <submittedName>
        <fullName evidence="3">Uncharacterized protein</fullName>
    </submittedName>
</protein>
<keyword evidence="1" id="KW-1133">Transmembrane helix</keyword>
<gene>
    <name evidence="3" type="ORF">COW82_01345</name>
</gene>
<proteinExistence type="predicted"/>
<feature type="chain" id="PRO_5013735596" evidence="2">
    <location>
        <begin position="27"/>
        <end position="88"/>
    </location>
</feature>
<evidence type="ECO:0000313" key="3">
    <source>
        <dbReference type="EMBL" id="PIP86562.1"/>
    </source>
</evidence>
<accession>A0A2H0DWK8</accession>
<dbReference type="EMBL" id="PCTS01000019">
    <property type="protein sequence ID" value="PIP86562.1"/>
    <property type="molecule type" value="Genomic_DNA"/>
</dbReference>
<keyword evidence="2" id="KW-0732">Signal</keyword>
<organism evidence="3 4">
    <name type="scientific">Candidatus Campbellbacteria bacterium CG22_combo_CG10-13_8_21_14_all_43_18</name>
    <dbReference type="NCBI Taxonomy" id="1974530"/>
    <lineage>
        <taxon>Bacteria</taxon>
        <taxon>Candidatus Campbelliibacteriota</taxon>
    </lineage>
</organism>
<sequence length="88" mass="9982">MNFCLSRKTLALWLFFLLVFANPLLAEAYLDPGTGSLIVQAVIAALAAVGLYIGIFWRKIRSYFSWGGQARNDEEEIKRTKTHDEESK</sequence>
<comment type="caution">
    <text evidence="3">The sequence shown here is derived from an EMBL/GenBank/DDBJ whole genome shotgun (WGS) entry which is preliminary data.</text>
</comment>
<keyword evidence="1" id="KW-0472">Membrane</keyword>
<feature type="signal peptide" evidence="2">
    <location>
        <begin position="1"/>
        <end position="26"/>
    </location>
</feature>
<evidence type="ECO:0000313" key="4">
    <source>
        <dbReference type="Proteomes" id="UP000231276"/>
    </source>
</evidence>
<keyword evidence="1" id="KW-0812">Transmembrane</keyword>
<evidence type="ECO:0000256" key="2">
    <source>
        <dbReference type="SAM" id="SignalP"/>
    </source>
</evidence>
<feature type="transmembrane region" description="Helical" evidence="1">
    <location>
        <begin position="36"/>
        <end position="57"/>
    </location>
</feature>
<reference evidence="3 4" key="1">
    <citation type="submission" date="2017-09" db="EMBL/GenBank/DDBJ databases">
        <title>Depth-based differentiation of microbial function through sediment-hosted aquifers and enrichment of novel symbionts in the deep terrestrial subsurface.</title>
        <authorList>
            <person name="Probst A.J."/>
            <person name="Ladd B."/>
            <person name="Jarett J.K."/>
            <person name="Geller-Mcgrath D.E."/>
            <person name="Sieber C.M."/>
            <person name="Emerson J.B."/>
            <person name="Anantharaman K."/>
            <person name="Thomas B.C."/>
            <person name="Malmstrom R."/>
            <person name="Stieglmeier M."/>
            <person name="Klingl A."/>
            <person name="Woyke T."/>
            <person name="Ryan C.M."/>
            <person name="Banfield J.F."/>
        </authorList>
    </citation>
    <scope>NUCLEOTIDE SEQUENCE [LARGE SCALE GENOMIC DNA]</scope>
    <source>
        <strain evidence="3">CG22_combo_CG10-13_8_21_14_all_43_18</strain>
    </source>
</reference>
<name>A0A2H0DWK8_9BACT</name>